<reference evidence="3" key="2">
    <citation type="submission" date="2010-04" db="EMBL/GenBank/DDBJ databases">
        <authorList>
            <person name="Buell R."/>
            <person name="Hamilton J."/>
            <person name="Hostetler J."/>
        </authorList>
    </citation>
    <scope>NUCLEOTIDE SEQUENCE [LARGE SCALE GENOMIC DNA]</scope>
    <source>
        <strain evidence="3">DAOM:BR144</strain>
    </source>
</reference>
<dbReference type="HOGENOM" id="CLU_314633_0_0_1"/>
<organism evidence="2 3">
    <name type="scientific">Globisporangium ultimum (strain ATCC 200006 / CBS 805.95 / DAOM BR144)</name>
    <name type="common">Pythium ultimum</name>
    <dbReference type="NCBI Taxonomy" id="431595"/>
    <lineage>
        <taxon>Eukaryota</taxon>
        <taxon>Sar</taxon>
        <taxon>Stramenopiles</taxon>
        <taxon>Oomycota</taxon>
        <taxon>Peronosporomycetes</taxon>
        <taxon>Pythiales</taxon>
        <taxon>Pythiaceae</taxon>
        <taxon>Globisporangium</taxon>
    </lineage>
</organism>
<evidence type="ECO:0000313" key="2">
    <source>
        <dbReference type="EnsemblProtists" id="PYU1_T005143"/>
    </source>
</evidence>
<dbReference type="OMA" id="ANDEKAM"/>
<proteinExistence type="predicted"/>
<dbReference type="eggNOG" id="ENOG502RQU8">
    <property type="taxonomic scope" value="Eukaryota"/>
</dbReference>
<dbReference type="VEuPathDB" id="FungiDB:PYU1_G005132"/>
<keyword evidence="3" id="KW-1185">Reference proteome</keyword>
<dbReference type="Proteomes" id="UP000019132">
    <property type="component" value="Unassembled WGS sequence"/>
</dbReference>
<name>K3WJK1_GLOUD</name>
<protein>
    <submittedName>
        <fullName evidence="2">Uncharacterized protein</fullName>
    </submittedName>
</protein>
<evidence type="ECO:0000256" key="1">
    <source>
        <dbReference type="SAM" id="MobiDB-lite"/>
    </source>
</evidence>
<feature type="compositionally biased region" description="Polar residues" evidence="1">
    <location>
        <begin position="599"/>
        <end position="608"/>
    </location>
</feature>
<feature type="compositionally biased region" description="Basic and acidic residues" evidence="1">
    <location>
        <begin position="486"/>
        <end position="495"/>
    </location>
</feature>
<feature type="compositionally biased region" description="Polar residues" evidence="1">
    <location>
        <begin position="574"/>
        <end position="584"/>
    </location>
</feature>
<dbReference type="EnsemblProtists" id="PYU1_T005143">
    <property type="protein sequence ID" value="PYU1_T005143"/>
    <property type="gene ID" value="PYU1_G005132"/>
</dbReference>
<reference evidence="2" key="3">
    <citation type="submission" date="2015-02" db="UniProtKB">
        <authorList>
            <consortium name="EnsemblProtists"/>
        </authorList>
    </citation>
    <scope>IDENTIFICATION</scope>
    <source>
        <strain evidence="2">DAOM BR144</strain>
    </source>
</reference>
<sequence>MGSNVSPNAKRGKGASSGFNSTEISKRIQALGTSTSAPLIPILGAGATPNGSIGNNGQIPTAVVGDLKPANNVPPLTAQIAAPGVATSTTVPATTLSDAEKLRNDFNSQQSKLYYGCSVAFELFNGHLMMIGSLDGQVRVQSLESLQIPQIKGCKDRAIFTLIDLTDARSANTICYGDAVWLQLSVGTGEVSWEQGGVLGAKVREAPQLKTLALSNDESIRNNIQTPASVGHPVPVKAYLPKGREDGDSQADEIQSRVRNKASKMLGKWIIRSAFMGPRRKDNFVYNNDEIYLEQDWFYLGADSDAGLAVLRQLPPSTSLKDVKDGEYLIERRAVWRIRLLDSTNGSTGLSLAQQQMERLLFRAKMQLKQSKKMRAGQTKTYAPDLRGGGGFTQQLRTKIADSSRKCDERHMERQDRRLDRLASHLSSKAETMNRDLSDTEREIEFPVDFNSQGLDLVNPVRPAHLTSPDQKAGLKADGNLLLSKRPSDSSDNHKVPSLSTLQDPYEPNDKQGHVCALCQSSTIGYNLCTQLHNVLHAIKTESEAETNGRLASQRSALQSATTSSNHAMGGSHSPYNSRVNSSDHTGRVDGHCSVRGEGTSSGYDTNSTKSSALLIDSEISPEDLSSQKKSRARDNTIGIVAQRQEPQARDRDRLLRLFALQDEHMIDIIKFKERTVQEALVAEEHARMGLSPVATHFRDRFKHVGLLAQSHMGNYHGIGGHFQGMHEELFNNATATHRGTRKPYSSVEQLAQKQGVGETFTFDSRTCPLEYPGDGFDVFGNPVDPEASDPRQRLRMFPSEQEMELIAPIDTKAMTEVYLQNRPAVGEMLEGYVELCETQMIPSLHCAMETYNRGSLVEILEFTARASEFVCARRIQVQVAKLMHEIAESDVGDFQAFKAAFDMLLKEFDGTIAFIKFYREKLNAKKKRK</sequence>
<dbReference type="InParanoid" id="K3WJK1"/>
<reference evidence="3" key="1">
    <citation type="journal article" date="2010" name="Genome Biol.">
        <title>Genome sequence of the necrotrophic plant pathogen Pythium ultimum reveals original pathogenicity mechanisms and effector repertoire.</title>
        <authorList>
            <person name="Levesque C.A."/>
            <person name="Brouwer H."/>
            <person name="Cano L."/>
            <person name="Hamilton J.P."/>
            <person name="Holt C."/>
            <person name="Huitema E."/>
            <person name="Raffaele S."/>
            <person name="Robideau G.P."/>
            <person name="Thines M."/>
            <person name="Win J."/>
            <person name="Zerillo M.M."/>
            <person name="Beakes G.W."/>
            <person name="Boore J.L."/>
            <person name="Busam D."/>
            <person name="Dumas B."/>
            <person name="Ferriera S."/>
            <person name="Fuerstenberg S.I."/>
            <person name="Gachon C.M."/>
            <person name="Gaulin E."/>
            <person name="Govers F."/>
            <person name="Grenville-Briggs L."/>
            <person name="Horner N."/>
            <person name="Hostetler J."/>
            <person name="Jiang R.H."/>
            <person name="Johnson J."/>
            <person name="Krajaejun T."/>
            <person name="Lin H."/>
            <person name="Meijer H.J."/>
            <person name="Moore B."/>
            <person name="Morris P."/>
            <person name="Phuntmart V."/>
            <person name="Puiu D."/>
            <person name="Shetty J."/>
            <person name="Stajich J.E."/>
            <person name="Tripathy S."/>
            <person name="Wawra S."/>
            <person name="van West P."/>
            <person name="Whitty B.R."/>
            <person name="Coutinho P.M."/>
            <person name="Henrissat B."/>
            <person name="Martin F."/>
            <person name="Thomas P.D."/>
            <person name="Tyler B.M."/>
            <person name="De Vries R.P."/>
            <person name="Kamoun S."/>
            <person name="Yandell M."/>
            <person name="Tisserat N."/>
            <person name="Buell C.R."/>
        </authorList>
    </citation>
    <scope>NUCLEOTIDE SEQUENCE</scope>
    <source>
        <strain evidence="3">DAOM:BR144</strain>
    </source>
</reference>
<feature type="region of interest" description="Disordered" evidence="1">
    <location>
        <begin position="545"/>
        <end position="608"/>
    </location>
</feature>
<feature type="compositionally biased region" description="Polar residues" evidence="1">
    <location>
        <begin position="550"/>
        <end position="567"/>
    </location>
</feature>
<dbReference type="AlphaFoldDB" id="K3WJK1"/>
<evidence type="ECO:0000313" key="3">
    <source>
        <dbReference type="Proteomes" id="UP000019132"/>
    </source>
</evidence>
<feature type="compositionally biased region" description="Basic and acidic residues" evidence="1">
    <location>
        <begin position="402"/>
        <end position="423"/>
    </location>
</feature>
<feature type="region of interest" description="Disordered" evidence="1">
    <location>
        <begin position="481"/>
        <end position="506"/>
    </location>
</feature>
<feature type="region of interest" description="Disordered" evidence="1">
    <location>
        <begin position="1"/>
        <end position="20"/>
    </location>
</feature>
<feature type="region of interest" description="Disordered" evidence="1">
    <location>
        <begin position="402"/>
        <end position="440"/>
    </location>
</feature>
<dbReference type="EMBL" id="GL376564">
    <property type="status" value="NOT_ANNOTATED_CDS"/>
    <property type="molecule type" value="Genomic_DNA"/>
</dbReference>
<accession>K3WJK1</accession>
<feature type="compositionally biased region" description="Basic and acidic residues" evidence="1">
    <location>
        <begin position="585"/>
        <end position="595"/>
    </location>
</feature>